<sequence>MSYFTETKTELFSTCEICMVKDWCKLRSGEVKLPHDHTLPYCVGYDMLEKAIDLANVPKEYRTANLHNYVEDADNADFANILKELLSNAVGFVTSGTNLALINTGKGTGKSWTANAVLNEYIYKVCRDPQWFDYEAPVGMYVKFGAWANRQRDIYTRNDEKFTFEAHRELNQMKDVPLLILDDIGSGRITPIIRDHVYDVIDFRKEEQKSTIFTSNFPDSILRQDDMLGDMIVSRMLYNTMVIPLGGRDRREDNTYKY</sequence>
<dbReference type="Pfam" id="PF01695">
    <property type="entry name" value="IstB_IS21"/>
    <property type="match status" value="1"/>
</dbReference>
<evidence type="ECO:0000313" key="3">
    <source>
        <dbReference type="Proteomes" id="UP000249204"/>
    </source>
</evidence>
<dbReference type="Proteomes" id="UP000249204">
    <property type="component" value="Unassembled WGS sequence"/>
</dbReference>
<feature type="domain" description="IstB-like ATP-binding" evidence="1">
    <location>
        <begin position="52"/>
        <end position="252"/>
    </location>
</feature>
<dbReference type="Gene3D" id="3.40.50.300">
    <property type="entry name" value="P-loop containing nucleotide triphosphate hydrolases"/>
    <property type="match status" value="1"/>
</dbReference>
<keyword evidence="2" id="KW-0067">ATP-binding</keyword>
<dbReference type="RefSeq" id="WP_111271944.1">
    <property type="nucleotide sequence ID" value="NZ_QKWW01000059.1"/>
</dbReference>
<dbReference type="AlphaFoldDB" id="A0A2W6NCZ6"/>
<accession>A0A2W6NCZ6</accession>
<evidence type="ECO:0000259" key="1">
    <source>
        <dbReference type="Pfam" id="PF01695"/>
    </source>
</evidence>
<gene>
    <name evidence="2" type="ORF">DN757_19965</name>
</gene>
<proteinExistence type="predicted"/>
<dbReference type="InterPro" id="IPR027417">
    <property type="entry name" value="P-loop_NTPase"/>
</dbReference>
<dbReference type="SUPFAM" id="SSF52540">
    <property type="entry name" value="P-loop containing nucleoside triphosphate hydrolases"/>
    <property type="match status" value="1"/>
</dbReference>
<dbReference type="InterPro" id="IPR002611">
    <property type="entry name" value="IstB_ATP-bd"/>
</dbReference>
<protein>
    <submittedName>
        <fullName evidence="2">ATP-binding protein</fullName>
    </submittedName>
</protein>
<reference evidence="2 3" key="1">
    <citation type="submission" date="2018-06" db="EMBL/GenBank/DDBJ databases">
        <title>Isolation of heavy metals resistant Paenibacillus silvae NC2 from Gold-Copper mine in ZiJin, China.</title>
        <authorList>
            <person name="Xu J."/>
            <person name="Mazhar H.S."/>
            <person name="Rensing C."/>
        </authorList>
    </citation>
    <scope>NUCLEOTIDE SEQUENCE [LARGE SCALE GENOMIC DNA]</scope>
    <source>
        <strain evidence="2 3">NC2</strain>
    </source>
</reference>
<evidence type="ECO:0000313" key="2">
    <source>
        <dbReference type="EMBL" id="PZT53847.1"/>
    </source>
</evidence>
<name>A0A2W6NCZ6_9BACL</name>
<organism evidence="2 3">
    <name type="scientific">Paenibacillus silvae</name>
    <dbReference type="NCBI Taxonomy" id="1325358"/>
    <lineage>
        <taxon>Bacteria</taxon>
        <taxon>Bacillati</taxon>
        <taxon>Bacillota</taxon>
        <taxon>Bacilli</taxon>
        <taxon>Bacillales</taxon>
        <taxon>Paenibacillaceae</taxon>
        <taxon>Paenibacillus</taxon>
    </lineage>
</organism>
<dbReference type="EMBL" id="QKWW01000059">
    <property type="protein sequence ID" value="PZT53847.1"/>
    <property type="molecule type" value="Genomic_DNA"/>
</dbReference>
<keyword evidence="2" id="KW-0547">Nucleotide-binding</keyword>
<dbReference type="GO" id="GO:0005524">
    <property type="term" value="F:ATP binding"/>
    <property type="evidence" value="ECO:0007669"/>
    <property type="project" value="UniProtKB-KW"/>
</dbReference>
<comment type="caution">
    <text evidence="2">The sequence shown here is derived from an EMBL/GenBank/DDBJ whole genome shotgun (WGS) entry which is preliminary data.</text>
</comment>